<feature type="non-terminal residue" evidence="1">
    <location>
        <position position="33"/>
    </location>
</feature>
<name>A0A392QN71_9FABA</name>
<dbReference type="EMBL" id="LXQA010143242">
    <property type="protein sequence ID" value="MCI24725.1"/>
    <property type="molecule type" value="Genomic_DNA"/>
</dbReference>
<dbReference type="Proteomes" id="UP000265520">
    <property type="component" value="Unassembled WGS sequence"/>
</dbReference>
<evidence type="ECO:0000313" key="1">
    <source>
        <dbReference type="EMBL" id="MCI24725.1"/>
    </source>
</evidence>
<comment type="caution">
    <text evidence="1">The sequence shown here is derived from an EMBL/GenBank/DDBJ whole genome shotgun (WGS) entry which is preliminary data.</text>
</comment>
<reference evidence="1 2" key="1">
    <citation type="journal article" date="2018" name="Front. Plant Sci.">
        <title>Red Clover (Trifolium pratense) and Zigzag Clover (T. medium) - A Picture of Genomic Similarities and Differences.</title>
        <authorList>
            <person name="Dluhosova J."/>
            <person name="Istvanek J."/>
            <person name="Nedelnik J."/>
            <person name="Repkova J."/>
        </authorList>
    </citation>
    <scope>NUCLEOTIDE SEQUENCE [LARGE SCALE GENOMIC DNA]</scope>
    <source>
        <strain evidence="2">cv. 10/8</strain>
        <tissue evidence="1">Leaf</tissue>
    </source>
</reference>
<organism evidence="1 2">
    <name type="scientific">Trifolium medium</name>
    <dbReference type="NCBI Taxonomy" id="97028"/>
    <lineage>
        <taxon>Eukaryota</taxon>
        <taxon>Viridiplantae</taxon>
        <taxon>Streptophyta</taxon>
        <taxon>Embryophyta</taxon>
        <taxon>Tracheophyta</taxon>
        <taxon>Spermatophyta</taxon>
        <taxon>Magnoliopsida</taxon>
        <taxon>eudicotyledons</taxon>
        <taxon>Gunneridae</taxon>
        <taxon>Pentapetalae</taxon>
        <taxon>rosids</taxon>
        <taxon>fabids</taxon>
        <taxon>Fabales</taxon>
        <taxon>Fabaceae</taxon>
        <taxon>Papilionoideae</taxon>
        <taxon>50 kb inversion clade</taxon>
        <taxon>NPAAA clade</taxon>
        <taxon>Hologalegina</taxon>
        <taxon>IRL clade</taxon>
        <taxon>Trifolieae</taxon>
        <taxon>Trifolium</taxon>
    </lineage>
</organism>
<proteinExistence type="predicted"/>
<evidence type="ECO:0000313" key="2">
    <source>
        <dbReference type="Proteomes" id="UP000265520"/>
    </source>
</evidence>
<keyword evidence="2" id="KW-1185">Reference proteome</keyword>
<sequence>MSGEEEVVAAVEPVAAGIPGEPMDIMTAVQLVL</sequence>
<protein>
    <submittedName>
        <fullName evidence="1">Uncharacterized protein</fullName>
    </submittedName>
</protein>
<accession>A0A392QN71</accession>
<dbReference type="AlphaFoldDB" id="A0A392QN71"/>